<dbReference type="RefSeq" id="WP_229714683.1">
    <property type="nucleotide sequence ID" value="NZ_BMDH01000001.1"/>
</dbReference>
<feature type="region of interest" description="Disordered" evidence="1">
    <location>
        <begin position="1"/>
        <end position="36"/>
    </location>
</feature>
<evidence type="ECO:0000313" key="3">
    <source>
        <dbReference type="EMBL" id="GGI12984.1"/>
    </source>
</evidence>
<feature type="transmembrane region" description="Helical" evidence="2">
    <location>
        <begin position="471"/>
        <end position="497"/>
    </location>
</feature>
<proteinExistence type="predicted"/>
<feature type="transmembrane region" description="Helical" evidence="2">
    <location>
        <begin position="517"/>
        <end position="538"/>
    </location>
</feature>
<feature type="transmembrane region" description="Helical" evidence="2">
    <location>
        <begin position="46"/>
        <end position="66"/>
    </location>
</feature>
<name>A0A8J3AHL9_9BIFI</name>
<feature type="compositionally biased region" description="Polar residues" evidence="1">
    <location>
        <begin position="16"/>
        <end position="36"/>
    </location>
</feature>
<sequence length="595" mass="64757">MQICQRQHEDPKTTPHAAQQTVAEDDANNTTSAQQSTERWSVGKRIVVSLPIFVVLMALLCAVSMITTVPNGSHESANAIRTLDADTAVTFDTTQVSESGAKLLQYLGQVPHLGSYEVESKDTWINLVQPSTGLTQRAHVIIDAPKLPQSKPANHILPAVVFMHGAGYGTAQNSFGDVSADLASAGFVTARVDKPVWNTTDISRDYPGSAHAYDQVVEYLRSLPEVDGNHVGLYATSEATWIAPLMLQFDKRIAFQILPSPMVFTPRHSLGFFVAQDLAIIGAHDGYKAFVDRVFSADPSIVGLTNLDIQVGLPNSYGIATLVAYGDKDVMTAQADGLRTIESLAHRDGNTNVSVRVYSMANHVIRLGDEATEGTPLADFYERDMVDWAVGTVLGARQTSAVIAGATIHQPMSVPTSLHGHRALTIYGALLHIGALLALVVTLLLGIAMLLRKLWFVCKHKSARIGFVHGFRAVLITICSVTLGSVVLFCAAVGQIIMRIVSLIWGAAPVRPGMIYWSWYVLQAAAIVVVWAWARVFARIIEAVSLNKQLQQQPGHGHIPVIATTRLGIIVFITLCVTMMLQLFVLAFWGLYIYW</sequence>
<reference evidence="3" key="2">
    <citation type="submission" date="2020-09" db="EMBL/GenBank/DDBJ databases">
        <authorList>
            <person name="Sun Q."/>
            <person name="Sedlacek I."/>
        </authorList>
    </citation>
    <scope>NUCLEOTIDE SEQUENCE</scope>
    <source>
        <strain evidence="3">CCM 8606</strain>
    </source>
</reference>
<evidence type="ECO:0000256" key="1">
    <source>
        <dbReference type="SAM" id="MobiDB-lite"/>
    </source>
</evidence>
<dbReference type="EMBL" id="BMDH01000001">
    <property type="protein sequence ID" value="GGI12984.1"/>
    <property type="molecule type" value="Genomic_DNA"/>
</dbReference>
<accession>A0A8J3AHL9</accession>
<gene>
    <name evidence="3" type="ORF">GCM10007377_03690</name>
</gene>
<evidence type="ECO:0000256" key="2">
    <source>
        <dbReference type="SAM" id="Phobius"/>
    </source>
</evidence>
<keyword evidence="2" id="KW-1133">Transmembrane helix</keyword>
<dbReference type="InterPro" id="IPR029058">
    <property type="entry name" value="AB_hydrolase_fold"/>
</dbReference>
<feature type="transmembrane region" description="Helical" evidence="2">
    <location>
        <begin position="426"/>
        <end position="451"/>
    </location>
</feature>
<reference evidence="3" key="1">
    <citation type="journal article" date="2014" name="Int. J. Syst. Evol. Microbiol.">
        <title>Complete genome sequence of Corynebacterium casei LMG S-19264T (=DSM 44701T), isolated from a smear-ripened cheese.</title>
        <authorList>
            <consortium name="US DOE Joint Genome Institute (JGI-PGF)"/>
            <person name="Walter F."/>
            <person name="Albersmeier A."/>
            <person name="Kalinowski J."/>
            <person name="Ruckert C."/>
        </authorList>
    </citation>
    <scope>NUCLEOTIDE SEQUENCE</scope>
    <source>
        <strain evidence="3">CCM 8606</strain>
    </source>
</reference>
<comment type="caution">
    <text evidence="3">The sequence shown here is derived from an EMBL/GenBank/DDBJ whole genome shotgun (WGS) entry which is preliminary data.</text>
</comment>
<dbReference type="Gene3D" id="3.40.50.1820">
    <property type="entry name" value="alpha/beta hydrolase"/>
    <property type="match status" value="1"/>
</dbReference>
<organism evidence="3 4">
    <name type="scientific">Galliscardovia ingluviei</name>
    <dbReference type="NCBI Taxonomy" id="1769422"/>
    <lineage>
        <taxon>Bacteria</taxon>
        <taxon>Bacillati</taxon>
        <taxon>Actinomycetota</taxon>
        <taxon>Actinomycetes</taxon>
        <taxon>Bifidobacteriales</taxon>
        <taxon>Bifidobacteriaceae</taxon>
        <taxon>Galliscardovia</taxon>
    </lineage>
</organism>
<protein>
    <submittedName>
        <fullName evidence="3">Esterase</fullName>
    </submittedName>
</protein>
<dbReference type="AlphaFoldDB" id="A0A8J3AHL9"/>
<keyword evidence="4" id="KW-1185">Reference proteome</keyword>
<dbReference type="Proteomes" id="UP000619536">
    <property type="component" value="Unassembled WGS sequence"/>
</dbReference>
<evidence type="ECO:0000313" key="4">
    <source>
        <dbReference type="Proteomes" id="UP000619536"/>
    </source>
</evidence>
<feature type="transmembrane region" description="Helical" evidence="2">
    <location>
        <begin position="567"/>
        <end position="594"/>
    </location>
</feature>
<feature type="compositionally biased region" description="Basic and acidic residues" evidence="1">
    <location>
        <begin position="1"/>
        <end position="13"/>
    </location>
</feature>
<keyword evidence="2" id="KW-0812">Transmembrane</keyword>
<keyword evidence="2" id="KW-0472">Membrane</keyword>
<dbReference type="SUPFAM" id="SSF53474">
    <property type="entry name" value="alpha/beta-Hydrolases"/>
    <property type="match status" value="1"/>
</dbReference>